<sequence length="905" mass="99525">MSTILAPKRKRQNRLLSHNSLSDAQNSYLRELTGRQHVSNGTEALATICHLRSIVTPVHEVNIVNNLQPNFYPQEDNMSRVLRFLGRVGSIIRQDNNASIEKVMRTLLGHQVLKENEHIQNKSALVLALFGALGWMTLLYLPSDIQSQADKLSIKPEDSASSSRQSISINYTQRPFVELARAFGPLLPEGMLSTGRNLGEQQKPTNAKLYISSLNASTLRGLAGIRFVWVDTITGHLDFDPDGPTVKLFRCPSHCKIMQDNDSIASLLLQSYYDEDEMPSGFSWPNLARELLQTYHIIFKDDRGARKIYQKHERREAAISGGGITDSCLDEVCGAHLSTSRFKLGGPVRESYDAEGDFPLFCRRLLRIQEYIEGIQPNRFTSLWRDRRDLQRWYTLWLVLIVGVISVVRMSAASGHSGSLSIPGLVDACLLQVEKYNPSLRALLYTAPRQNLLQIAAEREQEWQTGKGRGPLHGIPIILKDNINTDPSLGMPTTAGSLALLDARPRKNAALVDLLVDAGAIILGKANLSEFMNCKGRGMMAGWSAVGGQCVSAYVEGGIKPGDKYAGHSSPGGSSTGSAVGVSAGFAPVAIGAETSGSLVEPATRAALYTLKPTIHLISQQGLVPVAHTFDSAGPMTKSSYDLAVIMDVLAPLNGEQSYTEALKSSWSELRIGALHPAKWRKDAEACEPNPGANAQMDEEILSAYRTISSHCAKFVEDLELTEPDMRVDGTDAFGVVNNADYKADLTAYLQDLEFSHIRSIQQLIDFNKEHHDQELPTHHPRQDVLEMVVNYPVSVMDAKYKKCLEHLQLVARDQGIEYALRKNNVDVIIGPADSELASIAAAAGYPIATMPLSYLKLNGRPFGVVALASANEEKKLIQTMSAWESTFPDARRPPIHYGLSSPHE</sequence>
<dbReference type="EMBL" id="JAPUUL010000119">
    <property type="protein sequence ID" value="KAJ8132506.1"/>
    <property type="molecule type" value="Genomic_DNA"/>
</dbReference>
<dbReference type="Proteomes" id="UP001153332">
    <property type="component" value="Unassembled WGS sequence"/>
</dbReference>
<accession>A0ACC2JYD7</accession>
<keyword evidence="2" id="KW-1185">Reference proteome</keyword>
<organism evidence="1 2">
    <name type="scientific">Lasiodiplodia mahajangana</name>
    <dbReference type="NCBI Taxonomy" id="1108764"/>
    <lineage>
        <taxon>Eukaryota</taxon>
        <taxon>Fungi</taxon>
        <taxon>Dikarya</taxon>
        <taxon>Ascomycota</taxon>
        <taxon>Pezizomycotina</taxon>
        <taxon>Dothideomycetes</taxon>
        <taxon>Dothideomycetes incertae sedis</taxon>
        <taxon>Botryosphaeriales</taxon>
        <taxon>Botryosphaeriaceae</taxon>
        <taxon>Lasiodiplodia</taxon>
    </lineage>
</organism>
<name>A0ACC2JYD7_9PEZI</name>
<evidence type="ECO:0000313" key="2">
    <source>
        <dbReference type="Proteomes" id="UP001153332"/>
    </source>
</evidence>
<evidence type="ECO:0000313" key="1">
    <source>
        <dbReference type="EMBL" id="KAJ8132506.1"/>
    </source>
</evidence>
<comment type="caution">
    <text evidence="1">The sequence shown here is derived from an EMBL/GenBank/DDBJ whole genome shotgun (WGS) entry which is preliminary data.</text>
</comment>
<protein>
    <submittedName>
        <fullName evidence="1">Uncharacterized protein</fullName>
    </submittedName>
</protein>
<gene>
    <name evidence="1" type="ORF">O1611_g1116</name>
</gene>
<reference evidence="1" key="1">
    <citation type="submission" date="2022-12" db="EMBL/GenBank/DDBJ databases">
        <title>Genome Sequence of Lasiodiplodia mahajangana.</title>
        <authorList>
            <person name="Buettner E."/>
        </authorList>
    </citation>
    <scope>NUCLEOTIDE SEQUENCE</scope>
    <source>
        <strain evidence="1">VT137</strain>
    </source>
</reference>
<proteinExistence type="predicted"/>